<organism evidence="1 2">
    <name type="scientific">Trichomalopsis sarcophagae</name>
    <dbReference type="NCBI Taxonomy" id="543379"/>
    <lineage>
        <taxon>Eukaryota</taxon>
        <taxon>Metazoa</taxon>
        <taxon>Ecdysozoa</taxon>
        <taxon>Arthropoda</taxon>
        <taxon>Hexapoda</taxon>
        <taxon>Insecta</taxon>
        <taxon>Pterygota</taxon>
        <taxon>Neoptera</taxon>
        <taxon>Endopterygota</taxon>
        <taxon>Hymenoptera</taxon>
        <taxon>Apocrita</taxon>
        <taxon>Proctotrupomorpha</taxon>
        <taxon>Chalcidoidea</taxon>
        <taxon>Pteromalidae</taxon>
        <taxon>Pteromalinae</taxon>
        <taxon>Trichomalopsis</taxon>
    </lineage>
</organism>
<gene>
    <name evidence="1" type="ORF">TSAR_006199</name>
</gene>
<evidence type="ECO:0000313" key="2">
    <source>
        <dbReference type="Proteomes" id="UP000215335"/>
    </source>
</evidence>
<sequence>MDILKYMFNLSMCWYLKRSFRVIFPEAENVRFKSMSESFPKTLLFGSVEYVCKLSWKIVETLLKASGRFQFQQDFWNLSERICGIFPDTSNVRFKSMSESFPITLLFGSVEYVCKLSWKIVKTLLKASGRFQFQQDFWNLSERICGIFPDTSNVRCKLMSERFPATLLFPSVEDVCKLSWKIVKTLMKASGRFQFLSSNLLKY</sequence>
<reference evidence="1 2" key="1">
    <citation type="journal article" date="2017" name="Curr. Biol.">
        <title>The Evolution of Venom by Co-option of Single-Copy Genes.</title>
        <authorList>
            <person name="Martinson E.O."/>
            <person name="Mrinalini"/>
            <person name="Kelkar Y.D."/>
            <person name="Chang C.H."/>
            <person name="Werren J.H."/>
        </authorList>
    </citation>
    <scope>NUCLEOTIDE SEQUENCE [LARGE SCALE GENOMIC DNA]</scope>
    <source>
        <strain evidence="1 2">Alberta</strain>
        <tissue evidence="1">Whole body</tissue>
    </source>
</reference>
<dbReference type="EMBL" id="NNAY01000537">
    <property type="protein sequence ID" value="OXU27809.1"/>
    <property type="molecule type" value="Genomic_DNA"/>
</dbReference>
<dbReference type="AlphaFoldDB" id="A0A232FBI4"/>
<protein>
    <submittedName>
        <fullName evidence="1">Uncharacterized protein</fullName>
    </submittedName>
</protein>
<comment type="caution">
    <text evidence="1">The sequence shown here is derived from an EMBL/GenBank/DDBJ whole genome shotgun (WGS) entry which is preliminary data.</text>
</comment>
<dbReference type="Proteomes" id="UP000215335">
    <property type="component" value="Unassembled WGS sequence"/>
</dbReference>
<proteinExistence type="predicted"/>
<accession>A0A232FBI4</accession>
<evidence type="ECO:0000313" key="1">
    <source>
        <dbReference type="EMBL" id="OXU27809.1"/>
    </source>
</evidence>
<keyword evidence="2" id="KW-1185">Reference proteome</keyword>
<name>A0A232FBI4_9HYME</name>